<dbReference type="Pfam" id="PF00857">
    <property type="entry name" value="Isochorismatase"/>
    <property type="match status" value="1"/>
</dbReference>
<keyword evidence="4" id="KW-1185">Reference proteome</keyword>
<sequence>MARASTVDGMTTALIVIDVQQGFYDPAQPPRNNPDFEANLTTLLDAWAGPIVLVRHDSAKPESPLRPGQPGNDFLPVLDGVRSELMFTKQVNSAFHGSVDLHRWLRERGIHDLVLAGIQTNWCVETTARVGGNLGYDVTVAIDATFTFDAQGPDGETLTADQLAAATAVNLHAGGFARIARTKELV</sequence>
<dbReference type="SUPFAM" id="SSF52499">
    <property type="entry name" value="Isochorismatase-like hydrolases"/>
    <property type="match status" value="1"/>
</dbReference>
<evidence type="ECO:0000313" key="4">
    <source>
        <dbReference type="Proteomes" id="UP000295444"/>
    </source>
</evidence>
<dbReference type="Gene3D" id="3.40.50.850">
    <property type="entry name" value="Isochorismatase-like"/>
    <property type="match status" value="1"/>
</dbReference>
<gene>
    <name evidence="3" type="ORF">EV186_103655</name>
</gene>
<dbReference type="InterPro" id="IPR000868">
    <property type="entry name" value="Isochorismatase-like_dom"/>
</dbReference>
<keyword evidence="1" id="KW-0378">Hydrolase</keyword>
<protein>
    <submittedName>
        <fullName evidence="3">Nicotinamidase-related amidase</fullName>
    </submittedName>
</protein>
<dbReference type="InterPro" id="IPR050272">
    <property type="entry name" value="Isochorismatase-like_hydrls"/>
</dbReference>
<organism evidence="3 4">
    <name type="scientific">Labedaea rhizosphaerae</name>
    <dbReference type="NCBI Taxonomy" id="598644"/>
    <lineage>
        <taxon>Bacteria</taxon>
        <taxon>Bacillati</taxon>
        <taxon>Actinomycetota</taxon>
        <taxon>Actinomycetes</taxon>
        <taxon>Pseudonocardiales</taxon>
        <taxon>Pseudonocardiaceae</taxon>
        <taxon>Labedaea</taxon>
    </lineage>
</organism>
<dbReference type="Proteomes" id="UP000295444">
    <property type="component" value="Unassembled WGS sequence"/>
</dbReference>
<dbReference type="PANTHER" id="PTHR43540">
    <property type="entry name" value="PEROXYUREIDOACRYLATE/UREIDOACRYLATE AMIDOHYDROLASE-RELATED"/>
    <property type="match status" value="1"/>
</dbReference>
<comment type="caution">
    <text evidence="3">The sequence shown here is derived from an EMBL/GenBank/DDBJ whole genome shotgun (WGS) entry which is preliminary data.</text>
</comment>
<dbReference type="GO" id="GO:0016787">
    <property type="term" value="F:hydrolase activity"/>
    <property type="evidence" value="ECO:0007669"/>
    <property type="project" value="UniProtKB-KW"/>
</dbReference>
<dbReference type="PANTHER" id="PTHR43540:SF1">
    <property type="entry name" value="ISOCHORISMATASE HYDROLASE"/>
    <property type="match status" value="1"/>
</dbReference>
<dbReference type="InterPro" id="IPR036380">
    <property type="entry name" value="Isochorismatase-like_sf"/>
</dbReference>
<dbReference type="EMBL" id="SNXZ01000003">
    <property type="protein sequence ID" value="TDP97691.1"/>
    <property type="molecule type" value="Genomic_DNA"/>
</dbReference>
<reference evidence="3 4" key="1">
    <citation type="submission" date="2019-03" db="EMBL/GenBank/DDBJ databases">
        <title>Genomic Encyclopedia of Type Strains, Phase IV (KMG-IV): sequencing the most valuable type-strain genomes for metagenomic binning, comparative biology and taxonomic classification.</title>
        <authorList>
            <person name="Goeker M."/>
        </authorList>
    </citation>
    <scope>NUCLEOTIDE SEQUENCE [LARGE SCALE GENOMIC DNA]</scope>
    <source>
        <strain evidence="3 4">DSM 45361</strain>
    </source>
</reference>
<feature type="domain" description="Isochorismatase-like" evidence="2">
    <location>
        <begin position="12"/>
        <end position="154"/>
    </location>
</feature>
<dbReference type="AlphaFoldDB" id="A0A4R6SCL0"/>
<evidence type="ECO:0000313" key="3">
    <source>
        <dbReference type="EMBL" id="TDP97691.1"/>
    </source>
</evidence>
<evidence type="ECO:0000259" key="2">
    <source>
        <dbReference type="Pfam" id="PF00857"/>
    </source>
</evidence>
<dbReference type="CDD" id="cd01014">
    <property type="entry name" value="nicotinamidase_related"/>
    <property type="match status" value="1"/>
</dbReference>
<proteinExistence type="predicted"/>
<accession>A0A4R6SCL0</accession>
<name>A0A4R6SCL0_LABRH</name>
<evidence type="ECO:0000256" key="1">
    <source>
        <dbReference type="ARBA" id="ARBA00022801"/>
    </source>
</evidence>